<name>A0A371JJV3_9FIRM</name>
<comment type="caution">
    <text evidence="3">The sequence shown here is derived from an EMBL/GenBank/DDBJ whole genome shotgun (WGS) entry which is preliminary data.</text>
</comment>
<accession>A0A371JJV3</accession>
<gene>
    <name evidence="3" type="ORF">CG710_000335</name>
</gene>
<evidence type="ECO:0000313" key="4">
    <source>
        <dbReference type="Proteomes" id="UP000216411"/>
    </source>
</evidence>
<dbReference type="Proteomes" id="UP000216411">
    <property type="component" value="Unassembled WGS sequence"/>
</dbReference>
<dbReference type="RefSeq" id="WP_094378745.1">
    <property type="nucleotide sequence ID" value="NZ_NOKA02000001.1"/>
</dbReference>
<protein>
    <recommendedName>
        <fullName evidence="2">GHMP kinase N-terminal domain-containing protein</fullName>
    </recommendedName>
</protein>
<dbReference type="OrthoDB" id="4027556at2"/>
<keyword evidence="1" id="KW-0418">Kinase</keyword>
<keyword evidence="4" id="KW-1185">Reference proteome</keyword>
<dbReference type="EMBL" id="NOKA02000001">
    <property type="protein sequence ID" value="RDY33014.1"/>
    <property type="molecule type" value="Genomic_DNA"/>
</dbReference>
<evidence type="ECO:0000256" key="1">
    <source>
        <dbReference type="ARBA" id="ARBA00022777"/>
    </source>
</evidence>
<dbReference type="InterPro" id="IPR006204">
    <property type="entry name" value="GHMP_kinase_N_dom"/>
</dbReference>
<reference evidence="3 4" key="1">
    <citation type="journal article" date="2017" name="Genome Announc.">
        <title>Draft Genome Sequence of a Sporulating and Motile Strain of Lachnotalea glycerini Isolated from Water in Quebec City, Canada.</title>
        <authorList>
            <person name="Maheux A.F."/>
            <person name="Boudreau D.K."/>
            <person name="Berube E."/>
            <person name="Boissinot M."/>
            <person name="Raymond F."/>
            <person name="Brodeur S."/>
            <person name="Corbeil J."/>
            <person name="Isabel S."/>
            <person name="Omar R.F."/>
            <person name="Bergeron M.G."/>
        </authorList>
    </citation>
    <scope>NUCLEOTIDE SEQUENCE [LARGE SCALE GENOMIC DNA]</scope>
    <source>
        <strain evidence="3 4">CCRI-19302</strain>
    </source>
</reference>
<dbReference type="GO" id="GO:0005524">
    <property type="term" value="F:ATP binding"/>
    <property type="evidence" value="ECO:0007669"/>
    <property type="project" value="InterPro"/>
</dbReference>
<proteinExistence type="predicted"/>
<feature type="domain" description="GHMP kinase N-terminal" evidence="2">
    <location>
        <begin position="96"/>
        <end position="163"/>
    </location>
</feature>
<dbReference type="SUPFAM" id="SSF54211">
    <property type="entry name" value="Ribosomal protein S5 domain 2-like"/>
    <property type="match status" value="1"/>
</dbReference>
<dbReference type="AlphaFoldDB" id="A0A371JJV3"/>
<dbReference type="InterPro" id="IPR020568">
    <property type="entry name" value="Ribosomal_Su5_D2-typ_SF"/>
</dbReference>
<organism evidence="3 4">
    <name type="scientific">Lachnotalea glycerini</name>
    <dbReference type="NCBI Taxonomy" id="1763509"/>
    <lineage>
        <taxon>Bacteria</taxon>
        <taxon>Bacillati</taxon>
        <taxon>Bacillota</taxon>
        <taxon>Clostridia</taxon>
        <taxon>Lachnospirales</taxon>
        <taxon>Lachnospiraceae</taxon>
        <taxon>Lachnotalea</taxon>
    </lineage>
</organism>
<keyword evidence="1" id="KW-0808">Transferase</keyword>
<evidence type="ECO:0000313" key="3">
    <source>
        <dbReference type="EMBL" id="RDY33014.1"/>
    </source>
</evidence>
<evidence type="ECO:0000259" key="2">
    <source>
        <dbReference type="Pfam" id="PF00288"/>
    </source>
</evidence>
<sequence length="360" mass="40215">MEIKNFDYFKVGSVFNPIICRNPVKLQGQKLSIDYPMRLNAMAIDPSKIVENNNMKYTPGEVVFSTQIFAEIEIGIISDEKIVVNEEIKDRETVIRHACLIMKKALGYEGGFQVNIKNYNNLKHCGLGSTGCLQAGTAAAINHLFGCPIEADILIRYLAQNYGEEIDHDSFNLNPVQCIGGSAASGLHTGGLLVLAGESTVILSVDIKEDYDVIIGIPDNYVFIDSKCQFDDEKENLDKFMDCGTKYKNEIAFNMLHYFLPSAINGNLEVVGDVIYDYRYNMGSIQNCSYTYNGMVSLMDELSFLKTEKYVDVLSISSVGPAVFAITKNSAKCLEAFKEKDMKIIKTKINNGIYKVNYMK</sequence>
<dbReference type="Pfam" id="PF00288">
    <property type="entry name" value="GHMP_kinases_N"/>
    <property type="match status" value="1"/>
</dbReference>
<dbReference type="GO" id="GO:0016301">
    <property type="term" value="F:kinase activity"/>
    <property type="evidence" value="ECO:0007669"/>
    <property type="project" value="UniProtKB-KW"/>
</dbReference>